<proteinExistence type="predicted"/>
<dbReference type="Proteomes" id="UP000070224">
    <property type="component" value="Unassembled WGS sequence"/>
</dbReference>
<evidence type="ECO:0008006" key="3">
    <source>
        <dbReference type="Google" id="ProtNLM"/>
    </source>
</evidence>
<dbReference type="AlphaFoldDB" id="A0A134B1R9"/>
<protein>
    <recommendedName>
        <fullName evidence="3">Lipoprotein</fullName>
    </recommendedName>
</protein>
<dbReference type="PROSITE" id="PS51257">
    <property type="entry name" value="PROKAR_LIPOPROTEIN"/>
    <property type="match status" value="1"/>
</dbReference>
<reference evidence="2" key="1">
    <citation type="submission" date="2016-01" db="EMBL/GenBank/DDBJ databases">
        <authorList>
            <person name="Mitreva M."/>
            <person name="Pepin K.H."/>
            <person name="Mihindukulasuriya K.A."/>
            <person name="Fulton R."/>
            <person name="Fronick C."/>
            <person name="O'Laughlin M."/>
            <person name="Miner T."/>
            <person name="Herter B."/>
            <person name="Rosa B.A."/>
            <person name="Cordes M."/>
            <person name="Tomlinson C."/>
            <person name="Wollam A."/>
            <person name="Palsikar V.B."/>
            <person name="Mardis E.R."/>
            <person name="Wilson R.K."/>
        </authorList>
    </citation>
    <scope>NUCLEOTIDE SEQUENCE [LARGE SCALE GENOMIC DNA]</scope>
    <source>
        <strain evidence="2">KA00683</strain>
    </source>
</reference>
<comment type="caution">
    <text evidence="1">The sequence shown here is derived from an EMBL/GenBank/DDBJ whole genome shotgun (WGS) entry which is preliminary data.</text>
</comment>
<evidence type="ECO:0000313" key="2">
    <source>
        <dbReference type="Proteomes" id="UP000070224"/>
    </source>
</evidence>
<organism evidence="1 2">
    <name type="scientific">Porphyromonas somerae</name>
    <dbReference type="NCBI Taxonomy" id="322095"/>
    <lineage>
        <taxon>Bacteria</taxon>
        <taxon>Pseudomonadati</taxon>
        <taxon>Bacteroidota</taxon>
        <taxon>Bacteroidia</taxon>
        <taxon>Bacteroidales</taxon>
        <taxon>Porphyromonadaceae</taxon>
        <taxon>Porphyromonas</taxon>
    </lineage>
</organism>
<sequence length="826" mass="91951">MNRIFRSGLFLAALSIVASSCSKNSDVPIDPDHEGPHVEAPVSVALESSLLTYDAKLLEDPQPSGRSLNWDPRNSEVTYSIQGSSKDILGDDGQSTGNKSKIAKYNKTLTITNHPSRDLLMIYKVEAPGKQTQFTYEKASWNYNTRKQAYELIATFNINMPVGISEEDIKNNQASLSVLIIAGGNDFDPQTKHLKVGFAKAASTDVTKTRQAVGAGGIANEVDLPVPYASGWIPLSYNRTENSQRVFVPSGVIGLKPQGVLLTTTIRNNSEKDMQYSGFTLRSNALQFDGEIDLSQSTLRRSDGMTPSGFSVQDYFINTGNKWISNAMCSRDYTPFYEKTYTYDGDRVCQKGGALSEDVIVFWAMPVKGIETATDYTQPVGNTYRPAIGYAQTHVYVNGAKTTTGEEITAPNYTIAPVMGTDKALKLGKAYTVNSEFYTQPKQALGYVLKEYFGVNPTRWVADNSKNLDIPLVSNKKITQYGFQNGLSTSGKGFVQVLTQPWMELLSLYTPMEFIDNTNNDRFAHDPKNQVGRYRALQVKLPYAKTNADPTTFDYRDFVTTDAIDWCNTDQGEGLSYAYRLTYREPNSFGNSKRSPYQCLMRFTARPNKGPVGSDTQNNRYVKYIDIESVYLGKYFVGNLYDTPIPTGKYDGSNQLLRAAVDTELWDATKYPSIQKGYITRTVPSAGLYKDVTAADGAELNEPTRRSTFDTDRMNFHWGMTTEKPNYITDLLTKEVSTNVNDNAKLVEKFNTTDNLFYRRGFAYGGVNGDIFTYGHGVKGQPAPGGAIYDFTQKAWNLTYQALRLFSTTYQGAGNTPRHQTTNDPN</sequence>
<evidence type="ECO:0000313" key="1">
    <source>
        <dbReference type="EMBL" id="KXB73885.1"/>
    </source>
</evidence>
<gene>
    <name evidence="1" type="ORF">HMPREF3185_01904</name>
</gene>
<accession>A0A134B1R9</accession>
<dbReference type="EMBL" id="LSDK01000131">
    <property type="protein sequence ID" value="KXB73885.1"/>
    <property type="molecule type" value="Genomic_DNA"/>
</dbReference>
<dbReference type="OrthoDB" id="9803050at2"/>
<dbReference type="RefSeq" id="WP_060935975.1">
    <property type="nucleotide sequence ID" value="NZ_KQ960464.1"/>
</dbReference>
<dbReference type="PATRIC" id="fig|322095.3.peg.1879"/>
<name>A0A134B1R9_9PORP</name>
<keyword evidence="2" id="KW-1185">Reference proteome</keyword>